<dbReference type="PROSITE" id="PS00941">
    <property type="entry name" value="CARBOXYLESTERASE_B_2"/>
    <property type="match status" value="1"/>
</dbReference>
<keyword evidence="5" id="KW-0325">Glycoprotein</keyword>
<dbReference type="InterPro" id="IPR050309">
    <property type="entry name" value="Type-B_Carboxylest/Lipase"/>
</dbReference>
<dbReference type="EC" id="3.1.1.-" evidence="6"/>
<dbReference type="Gene3D" id="3.40.50.1820">
    <property type="entry name" value="alpha/beta hydrolase"/>
    <property type="match status" value="1"/>
</dbReference>
<dbReference type="InterPro" id="IPR029058">
    <property type="entry name" value="AB_hydrolase_fold"/>
</dbReference>
<keyword evidence="2" id="KW-0719">Serine esterase</keyword>
<evidence type="ECO:0000313" key="9">
    <source>
        <dbReference type="RefSeq" id="XP_028035564.1"/>
    </source>
</evidence>
<dbReference type="InterPro" id="IPR019819">
    <property type="entry name" value="Carboxylesterase_B_CS"/>
</dbReference>
<dbReference type="SUPFAM" id="SSF53474">
    <property type="entry name" value="alpha/beta-Hydrolases"/>
    <property type="match status" value="1"/>
</dbReference>
<dbReference type="KEGG" id="bman:114246983"/>
<evidence type="ECO:0000313" key="8">
    <source>
        <dbReference type="Proteomes" id="UP000504629"/>
    </source>
</evidence>
<feature type="domain" description="Carboxylesterase type B" evidence="7">
    <location>
        <begin position="2"/>
        <end position="527"/>
    </location>
</feature>
<sequence length="544" mass="62165">MTIVHVNEGLLEGEKEENEYGGTFYSFKGIPYATPPVGDLRFKAPKPPKRWNGLRSAKKFGPMCYQMNSILNRSGQGSEDCLYLNVYTPDVNPVKSWPVMFWIHGGYFKTGSGNDDIYGPKFLLRHNVILVTINYRLEILGFLCTHTKDIPGNAGMKDQVAALKWVNKNISNFGGDPNNITLFGESAGAVSICYHLVSPMTKGLFRRVIAQSGVSNMWWGQNTEPRERALALARQLGFYSEEDEKLTEFFKSLPIEALVNINVNITLADVLKPYGGPIYSIVNEKQFNDEEIFFHGDIHDILANKIIADIEILTGYNCDEGIILLPKPKNFDTYLVDANNFHEYFVPNSLSGICTISKQLDIGRKIRSFYFESGIVKKQDWKQLSRYISMESFIFDTIQFAKAYAQNKNLLYLYKFSCKSERNLIGGWYGLDVTTEGQQAVGHGDELTYIFDSKLFKENVDMNSDTFRMIENITTLWTNFAKYGNPTPDNNLGVKWTPYTLETQDYLKIDNELAMSKKPEEDQIDFWESIFKEHAPKFIFQKKI</sequence>
<keyword evidence="3 6" id="KW-0378">Hydrolase</keyword>
<evidence type="ECO:0000256" key="4">
    <source>
        <dbReference type="ARBA" id="ARBA00023157"/>
    </source>
</evidence>
<evidence type="ECO:0000256" key="1">
    <source>
        <dbReference type="ARBA" id="ARBA00005964"/>
    </source>
</evidence>
<dbReference type="GO" id="GO:0052689">
    <property type="term" value="F:carboxylic ester hydrolase activity"/>
    <property type="evidence" value="ECO:0007669"/>
    <property type="project" value="UniProtKB-KW"/>
</dbReference>
<dbReference type="PANTHER" id="PTHR11559">
    <property type="entry name" value="CARBOXYLESTERASE"/>
    <property type="match status" value="1"/>
</dbReference>
<dbReference type="InterPro" id="IPR002018">
    <property type="entry name" value="CarbesteraseB"/>
</dbReference>
<name>A0A6J2K5K9_BOMMA</name>
<dbReference type="InterPro" id="IPR019826">
    <property type="entry name" value="Carboxylesterase_B_AS"/>
</dbReference>
<keyword evidence="8" id="KW-1185">Reference proteome</keyword>
<evidence type="ECO:0000259" key="7">
    <source>
        <dbReference type="Pfam" id="PF00135"/>
    </source>
</evidence>
<gene>
    <name evidence="9" type="primary">LOC114246983</name>
</gene>
<keyword evidence="4" id="KW-1015">Disulfide bond</keyword>
<dbReference type="PROSITE" id="PS00122">
    <property type="entry name" value="CARBOXYLESTERASE_B_1"/>
    <property type="match status" value="1"/>
</dbReference>
<accession>A0A6J2K5K9</accession>
<organism evidence="8 9">
    <name type="scientific">Bombyx mandarina</name>
    <name type="common">Wild silk moth</name>
    <name type="synonym">Wild silkworm</name>
    <dbReference type="NCBI Taxonomy" id="7092"/>
    <lineage>
        <taxon>Eukaryota</taxon>
        <taxon>Metazoa</taxon>
        <taxon>Ecdysozoa</taxon>
        <taxon>Arthropoda</taxon>
        <taxon>Hexapoda</taxon>
        <taxon>Insecta</taxon>
        <taxon>Pterygota</taxon>
        <taxon>Neoptera</taxon>
        <taxon>Endopterygota</taxon>
        <taxon>Lepidoptera</taxon>
        <taxon>Glossata</taxon>
        <taxon>Ditrysia</taxon>
        <taxon>Bombycoidea</taxon>
        <taxon>Bombycidae</taxon>
        <taxon>Bombycinae</taxon>
        <taxon>Bombyx</taxon>
    </lineage>
</organism>
<comment type="similarity">
    <text evidence="1 6">Belongs to the type-B carboxylesterase/lipase family.</text>
</comment>
<protein>
    <recommendedName>
        <fullName evidence="6">Carboxylic ester hydrolase</fullName>
        <ecNumber evidence="6">3.1.1.-</ecNumber>
    </recommendedName>
</protein>
<dbReference type="GeneID" id="114246983"/>
<dbReference type="AlphaFoldDB" id="A0A6J2K5K9"/>
<evidence type="ECO:0000256" key="3">
    <source>
        <dbReference type="ARBA" id="ARBA00022801"/>
    </source>
</evidence>
<proteinExistence type="inferred from homology"/>
<dbReference type="RefSeq" id="XP_028035564.1">
    <property type="nucleotide sequence ID" value="XM_028179763.1"/>
</dbReference>
<dbReference type="OrthoDB" id="19653at2759"/>
<evidence type="ECO:0000256" key="6">
    <source>
        <dbReference type="RuleBase" id="RU361235"/>
    </source>
</evidence>
<dbReference type="Proteomes" id="UP000504629">
    <property type="component" value="Unplaced"/>
</dbReference>
<reference evidence="9" key="1">
    <citation type="submission" date="2025-08" db="UniProtKB">
        <authorList>
            <consortium name="RefSeq"/>
        </authorList>
    </citation>
    <scope>IDENTIFICATION</scope>
    <source>
        <tissue evidence="9">Silk gland</tissue>
    </source>
</reference>
<evidence type="ECO:0000256" key="2">
    <source>
        <dbReference type="ARBA" id="ARBA00022487"/>
    </source>
</evidence>
<dbReference type="Pfam" id="PF00135">
    <property type="entry name" value="COesterase"/>
    <property type="match status" value="1"/>
</dbReference>
<evidence type="ECO:0000256" key="5">
    <source>
        <dbReference type="ARBA" id="ARBA00023180"/>
    </source>
</evidence>